<feature type="region of interest" description="Disordered" evidence="1">
    <location>
        <begin position="104"/>
        <end position="124"/>
    </location>
</feature>
<dbReference type="Proteomes" id="UP000019494">
    <property type="component" value="Unassembled WGS sequence"/>
</dbReference>
<reference evidence="3" key="1">
    <citation type="submission" date="2013-08" db="EMBL/GenBank/DDBJ databases">
        <title>Intrasporangium oryzae NRRL B-24470.</title>
        <authorList>
            <person name="Liu H."/>
            <person name="Wang G."/>
        </authorList>
    </citation>
    <scope>NUCLEOTIDE SEQUENCE [LARGE SCALE GENOMIC DNA]</scope>
    <source>
        <strain evidence="3">Q5-1</strain>
    </source>
</reference>
<sequence length="124" mass="13365">MTNYTFDDLQHAYLVGIEHGQMCRLEVDATERAHELIHEQAAAMLGLARREATQRHGAAWAALVCDDDVPPGLSTRAIAPVVGVSDRTAAYDVAAVQDCTPVVDTETGEVSDDYPAPAEARWSA</sequence>
<dbReference type="RefSeq" id="WP_034719978.1">
    <property type="nucleotide sequence ID" value="NZ_AWQS01000208.1"/>
</dbReference>
<evidence type="ECO:0000256" key="1">
    <source>
        <dbReference type="SAM" id="MobiDB-lite"/>
    </source>
</evidence>
<keyword evidence="3" id="KW-1185">Reference proteome</keyword>
<evidence type="ECO:0000313" key="2">
    <source>
        <dbReference type="EMBL" id="EWT04649.1"/>
    </source>
</evidence>
<evidence type="ECO:0000313" key="3">
    <source>
        <dbReference type="Proteomes" id="UP000019494"/>
    </source>
</evidence>
<name>W9GL78_9MICO</name>
<organism evidence="2 3">
    <name type="scientific">Intrasporangium chromatireducens Q5-1</name>
    <dbReference type="NCBI Taxonomy" id="584657"/>
    <lineage>
        <taxon>Bacteria</taxon>
        <taxon>Bacillati</taxon>
        <taxon>Actinomycetota</taxon>
        <taxon>Actinomycetes</taxon>
        <taxon>Micrococcales</taxon>
        <taxon>Intrasporangiaceae</taxon>
        <taxon>Intrasporangium</taxon>
    </lineage>
</organism>
<proteinExistence type="predicted"/>
<gene>
    <name evidence="2" type="ORF">N864_10845</name>
</gene>
<accession>W9GL78</accession>
<dbReference type="EMBL" id="AWQS01000208">
    <property type="protein sequence ID" value="EWT04649.1"/>
    <property type="molecule type" value="Genomic_DNA"/>
</dbReference>
<protein>
    <submittedName>
        <fullName evidence="2">Uncharacterized protein</fullName>
    </submittedName>
</protein>
<dbReference type="AlphaFoldDB" id="W9GL78"/>
<comment type="caution">
    <text evidence="2">The sequence shown here is derived from an EMBL/GenBank/DDBJ whole genome shotgun (WGS) entry which is preliminary data.</text>
</comment>
<dbReference type="OrthoDB" id="3358527at2"/>